<evidence type="ECO:0008006" key="17">
    <source>
        <dbReference type="Google" id="ProtNLM"/>
    </source>
</evidence>
<keyword evidence="6" id="KW-0256">Endoplasmic reticulum</keyword>
<comment type="caution">
    <text evidence="15">The sequence shown here is derived from an EMBL/GenBank/DDBJ whole genome shotgun (WGS) entry which is preliminary data.</text>
</comment>
<dbReference type="Pfam" id="PF25669">
    <property type="entry name" value="SMP_MUG190-like"/>
    <property type="match status" value="2"/>
</dbReference>
<dbReference type="InterPro" id="IPR057349">
    <property type="entry name" value="C2_Mug190_3rd"/>
</dbReference>
<protein>
    <recommendedName>
        <fullName evidence="17">C2 domain-containing protein</fullName>
    </recommendedName>
</protein>
<feature type="domain" description="C2" evidence="13">
    <location>
        <begin position="720"/>
        <end position="866"/>
    </location>
</feature>
<dbReference type="GO" id="GO:0061817">
    <property type="term" value="P:endoplasmic reticulum-plasma membrane tethering"/>
    <property type="evidence" value="ECO:0007669"/>
    <property type="project" value="InterPro"/>
</dbReference>
<feature type="region of interest" description="Disordered" evidence="11">
    <location>
        <begin position="756"/>
        <end position="786"/>
    </location>
</feature>
<dbReference type="GO" id="GO:0008289">
    <property type="term" value="F:lipid binding"/>
    <property type="evidence" value="ECO:0007669"/>
    <property type="project" value="UniProtKB-KW"/>
</dbReference>
<keyword evidence="9" id="KW-0446">Lipid-binding</keyword>
<dbReference type="Pfam" id="PF25331">
    <property type="entry name" value="C2_Mug190_3rd"/>
    <property type="match status" value="1"/>
</dbReference>
<keyword evidence="10 12" id="KW-0472">Membrane</keyword>
<dbReference type="Gene3D" id="2.60.40.150">
    <property type="entry name" value="C2 domain"/>
    <property type="match status" value="2"/>
</dbReference>
<dbReference type="InterPro" id="IPR035892">
    <property type="entry name" value="C2_domain_sf"/>
</dbReference>
<dbReference type="PANTHER" id="PTHR47348:SF3">
    <property type="entry name" value="MEIOTICALLY UP-REGULATED GENE 190 PROTEIN"/>
    <property type="match status" value="1"/>
</dbReference>
<feature type="region of interest" description="Disordered" evidence="11">
    <location>
        <begin position="327"/>
        <end position="399"/>
    </location>
</feature>
<feature type="compositionally biased region" description="Polar residues" evidence="11">
    <location>
        <begin position="1185"/>
        <end position="1195"/>
    </location>
</feature>
<dbReference type="CDD" id="cd21676">
    <property type="entry name" value="SMP_Mug190"/>
    <property type="match status" value="1"/>
</dbReference>
<organism evidence="15 16">
    <name type="scientific">Filobasidium floriforme</name>
    <dbReference type="NCBI Taxonomy" id="5210"/>
    <lineage>
        <taxon>Eukaryota</taxon>
        <taxon>Fungi</taxon>
        <taxon>Dikarya</taxon>
        <taxon>Basidiomycota</taxon>
        <taxon>Agaricomycotina</taxon>
        <taxon>Tremellomycetes</taxon>
        <taxon>Filobasidiales</taxon>
        <taxon>Filobasidiaceae</taxon>
        <taxon>Filobasidium</taxon>
    </lineage>
</organism>
<keyword evidence="7 12" id="KW-1133">Transmembrane helix</keyword>
<proteinExistence type="predicted"/>
<keyword evidence="4 12" id="KW-0812">Transmembrane</keyword>
<dbReference type="InterPro" id="IPR037765">
    <property type="entry name" value="C2B_Tricalbin"/>
</dbReference>
<evidence type="ECO:0000256" key="4">
    <source>
        <dbReference type="ARBA" id="ARBA00022692"/>
    </source>
</evidence>
<feature type="domain" description="C2" evidence="13">
    <location>
        <begin position="534"/>
        <end position="656"/>
    </location>
</feature>
<evidence type="ECO:0000256" key="3">
    <source>
        <dbReference type="ARBA" id="ARBA00022553"/>
    </source>
</evidence>
<evidence type="ECO:0000313" key="15">
    <source>
        <dbReference type="EMBL" id="KAG7562146.1"/>
    </source>
</evidence>
<evidence type="ECO:0000256" key="9">
    <source>
        <dbReference type="ARBA" id="ARBA00023121"/>
    </source>
</evidence>
<dbReference type="PROSITE" id="PS51847">
    <property type="entry name" value="SMP"/>
    <property type="match status" value="1"/>
</dbReference>
<comment type="subcellular location">
    <subcellularLocation>
        <location evidence="1">Endoplasmic reticulum membrane</location>
    </subcellularLocation>
</comment>
<evidence type="ECO:0000256" key="10">
    <source>
        <dbReference type="ARBA" id="ARBA00023136"/>
    </source>
</evidence>
<dbReference type="InterPro" id="IPR031468">
    <property type="entry name" value="SMP_LBD"/>
</dbReference>
<feature type="transmembrane region" description="Helical" evidence="12">
    <location>
        <begin position="194"/>
        <end position="214"/>
    </location>
</feature>
<evidence type="ECO:0000256" key="12">
    <source>
        <dbReference type="SAM" id="Phobius"/>
    </source>
</evidence>
<keyword evidence="2" id="KW-0813">Transport</keyword>
<evidence type="ECO:0000259" key="14">
    <source>
        <dbReference type="PROSITE" id="PS51847"/>
    </source>
</evidence>
<evidence type="ECO:0000256" key="6">
    <source>
        <dbReference type="ARBA" id="ARBA00022824"/>
    </source>
</evidence>
<evidence type="ECO:0000256" key="5">
    <source>
        <dbReference type="ARBA" id="ARBA00022737"/>
    </source>
</evidence>
<feature type="region of interest" description="Disordered" evidence="11">
    <location>
        <begin position="686"/>
        <end position="716"/>
    </location>
</feature>
<dbReference type="GO" id="GO:0006869">
    <property type="term" value="P:lipid transport"/>
    <property type="evidence" value="ECO:0007669"/>
    <property type="project" value="UniProtKB-KW"/>
</dbReference>
<feature type="transmembrane region" description="Helical" evidence="12">
    <location>
        <begin position="167"/>
        <end position="188"/>
    </location>
</feature>
<reference evidence="15" key="1">
    <citation type="submission" date="2020-04" db="EMBL/GenBank/DDBJ databases">
        <title>Analysis of mating type loci in Filobasidium floriforme.</title>
        <authorList>
            <person name="Nowrousian M."/>
        </authorList>
    </citation>
    <scope>NUCLEOTIDE SEQUENCE</scope>
    <source>
        <strain evidence="15">CBS 6242</strain>
    </source>
</reference>
<gene>
    <name evidence="15" type="ORF">FFLO_02428</name>
</gene>
<feature type="compositionally biased region" description="Polar residues" evidence="11">
    <location>
        <begin position="46"/>
        <end position="58"/>
    </location>
</feature>
<dbReference type="GO" id="GO:0005789">
    <property type="term" value="C:endoplasmic reticulum membrane"/>
    <property type="evidence" value="ECO:0007669"/>
    <property type="project" value="UniProtKB-SubCell"/>
</dbReference>
<feature type="region of interest" description="Disordered" evidence="11">
    <location>
        <begin position="41"/>
        <end position="108"/>
    </location>
</feature>
<evidence type="ECO:0000256" key="8">
    <source>
        <dbReference type="ARBA" id="ARBA00023055"/>
    </source>
</evidence>
<dbReference type="CDD" id="cd04052">
    <property type="entry name" value="C2B_Tricalbin-like"/>
    <property type="match status" value="1"/>
</dbReference>
<keyword evidence="3" id="KW-0597">Phosphoprotein</keyword>
<dbReference type="Pfam" id="PF00168">
    <property type="entry name" value="C2"/>
    <property type="match status" value="2"/>
</dbReference>
<keyword evidence="8" id="KW-0445">Lipid transport</keyword>
<feature type="domain" description="SMP-LTD" evidence="14">
    <location>
        <begin position="264"/>
        <end position="536"/>
    </location>
</feature>
<feature type="region of interest" description="Disordered" evidence="11">
    <location>
        <begin position="1103"/>
        <end position="1198"/>
    </location>
</feature>
<feature type="compositionally biased region" description="Acidic residues" evidence="11">
    <location>
        <begin position="1143"/>
        <end position="1158"/>
    </location>
</feature>
<feature type="compositionally biased region" description="Basic and acidic residues" evidence="11">
    <location>
        <begin position="347"/>
        <end position="370"/>
    </location>
</feature>
<evidence type="ECO:0000256" key="7">
    <source>
        <dbReference type="ARBA" id="ARBA00022989"/>
    </source>
</evidence>
<dbReference type="EMBL" id="JABELV010000038">
    <property type="protein sequence ID" value="KAG7562146.1"/>
    <property type="molecule type" value="Genomic_DNA"/>
</dbReference>
<keyword evidence="5" id="KW-0677">Repeat</keyword>
<dbReference type="SMART" id="SM00239">
    <property type="entry name" value="C2"/>
    <property type="match status" value="2"/>
</dbReference>
<feature type="region of interest" description="Disordered" evidence="11">
    <location>
        <begin position="229"/>
        <end position="248"/>
    </location>
</feature>
<keyword evidence="16" id="KW-1185">Reference proteome</keyword>
<dbReference type="PROSITE" id="PS50004">
    <property type="entry name" value="C2"/>
    <property type="match status" value="2"/>
</dbReference>
<evidence type="ECO:0000256" key="1">
    <source>
        <dbReference type="ARBA" id="ARBA00004586"/>
    </source>
</evidence>
<evidence type="ECO:0000259" key="13">
    <source>
        <dbReference type="PROSITE" id="PS50004"/>
    </source>
</evidence>
<evidence type="ECO:0000256" key="11">
    <source>
        <dbReference type="SAM" id="MobiDB-lite"/>
    </source>
</evidence>
<dbReference type="InterPro" id="IPR000008">
    <property type="entry name" value="C2_dom"/>
</dbReference>
<dbReference type="Proteomes" id="UP000812966">
    <property type="component" value="Unassembled WGS sequence"/>
</dbReference>
<name>A0A8K0JMZ9_9TREE</name>
<feature type="transmembrane region" description="Helical" evidence="12">
    <location>
        <begin position="433"/>
        <end position="453"/>
    </location>
</feature>
<feature type="region of interest" description="Disordered" evidence="11">
    <location>
        <begin position="1"/>
        <end position="21"/>
    </location>
</feature>
<accession>A0A8K0JMZ9</accession>
<dbReference type="SUPFAM" id="SSF49562">
    <property type="entry name" value="C2 domain (Calcium/lipid-binding domain, CaLB)"/>
    <property type="match status" value="2"/>
</dbReference>
<sequence length="1321" mass="148562">MEQADRQPRRSALAHSYGEHRPVPQIESYWWDLTDPISQPADKSIAEQSAPKQSNSAVGQVPSPKRRRSGGSGRSSKDQSNDDESESDFGGALNKEQSEKRKKRDLRRGSSRIVTDAITYKKVRIKNTDADIDEAYDPQRSRGTGTLTRAFPPIEWDRAIDGFRRRLLRYAALGLVPALILPGWFGFWTGTCVTLVWVGALAFHFNRVGTSEWLDHKWDLERRRAQGHVHEQHIAKQTTGKTGTKNDSRKLETVGGAEAGIQDKRESVEWMNTLLGGLWPIIDPKLFVSVVDLLEDIMQASIPSFIQTVRIADLSQGNHPIRIISIRTLPENEKPGDESANQTDTSADPKEQPQSKSEEGLFSGLKKDTSDPFVRGKSLGPGEGDSAEKSEEEDQQKQTEELGKFVNLEVAFAYRSLPVQGRKVYSKAKNAHLIIHFGLGLPGIFGGAFPVWVELRGIVGTMRIRVELVSEPPFVKHATISFMGLPKVEISAIPMIDLPVKLNAMNIPGLSTFISNSINTAIDEYVAPKSLTVDLGQLLVGDDIKKDTLALGAIAITIHSAQVKGSDLGGKSDPYVTVSYAKYSKPLFSTRIILGETEPTWRATAVVLVKADAFKVNERLALHDIHSDRISSDDELGRVEVDLFDLYRNRGKMMYRQSALHHSVRGKNIPGEICYSVGYFPKVLPTEDADGHSPKDTDLPKDFQDKEEMQGDHRPKTMDAEEDRIIAMLPSDDYPSGILSIQVHEAFDLVRQYIGPTKGGDRSQKGRFSHPKGTEDATREEGDDLPSAYFRIRVNDETTYQSRVKPIQSQPFFQAGQERFLRDWRTTLIQIIVRDSRVRESDPMLGMLHLNLRDVFEGGSQVTKIYPLEGGIGHGRIRVSLLFRPLDLKLPRSLLGWEIASAIIKGSIHVEADAAHRSKLSHCSLHLRTSHGSHTLRHRDHSNREAGSDSVEWRNERLSLPVKKRFASPLVMSFKSNGLDLKGGIVAMGVLWMMTVPDSERILINMPIYEAKDYNRLEQNFWTYSEDLKEDIPDAKHYAHDPSSLPDPESFGLKRIGTVHFELLVLPGISSTHRRMFKKEPRGRIIIEGFDNAVRAGLREDFESQSQVEMEDENYPLNEHNESGATRKVRAPANRREGLDSRIDEEDEDDVWGDEETDASAATYSDEVVGRNDSIGSRRPRRMASHSTNGTSNSKGLRDKYRDWKEARTDLHSRHRGMAQVKAYRSVKWVKDSAKAGLVKAKYKFEMHERNPDIEVSLRPPPQICALCLLTRDTCRVKSSWRSGTRDSLVWIVTFIIVHTAVSTYQYNFARLWLVSLLSQS</sequence>
<evidence type="ECO:0000313" key="16">
    <source>
        <dbReference type="Proteomes" id="UP000812966"/>
    </source>
</evidence>
<feature type="compositionally biased region" description="Basic and acidic residues" evidence="11">
    <location>
        <begin position="689"/>
        <end position="716"/>
    </location>
</feature>
<evidence type="ECO:0000256" key="2">
    <source>
        <dbReference type="ARBA" id="ARBA00022448"/>
    </source>
</evidence>
<dbReference type="PANTHER" id="PTHR47348">
    <property type="entry name" value="MEIOTICALLY UP-REGULATED GENE 190 PROTEIN"/>
    <property type="match status" value="1"/>
</dbReference>